<dbReference type="PROSITE" id="PS51419">
    <property type="entry name" value="RAB"/>
    <property type="match status" value="1"/>
</dbReference>
<dbReference type="SUPFAM" id="SSF81383">
    <property type="entry name" value="F-box domain"/>
    <property type="match status" value="1"/>
</dbReference>
<keyword evidence="1" id="KW-0547">Nucleotide-binding</keyword>
<dbReference type="VEuPathDB" id="AmoebaDB:NAEGRDRAFT_67560"/>
<dbReference type="InterPro" id="IPR027417">
    <property type="entry name" value="P-loop_NTPase"/>
</dbReference>
<dbReference type="Pfam" id="PF00071">
    <property type="entry name" value="Ras"/>
    <property type="match status" value="1"/>
</dbReference>
<evidence type="ECO:0000313" key="4">
    <source>
        <dbReference type="EMBL" id="EFC44428.1"/>
    </source>
</evidence>
<dbReference type="GO" id="GO:0005525">
    <property type="term" value="F:GTP binding"/>
    <property type="evidence" value="ECO:0007669"/>
    <property type="project" value="UniProtKB-KW"/>
</dbReference>
<evidence type="ECO:0000313" key="5">
    <source>
        <dbReference type="Proteomes" id="UP000006671"/>
    </source>
</evidence>
<evidence type="ECO:0000256" key="2">
    <source>
        <dbReference type="ARBA" id="ARBA00023134"/>
    </source>
</evidence>
<dbReference type="SMART" id="SM00175">
    <property type="entry name" value="RAB"/>
    <property type="match status" value="1"/>
</dbReference>
<name>D2VFA9_NAEGR</name>
<evidence type="ECO:0000259" key="3">
    <source>
        <dbReference type="PROSITE" id="PS50181"/>
    </source>
</evidence>
<evidence type="ECO:0000256" key="1">
    <source>
        <dbReference type="ARBA" id="ARBA00022741"/>
    </source>
</evidence>
<dbReference type="STRING" id="5762.D2VFA9"/>
<dbReference type="KEGG" id="ngr:NAEGRDRAFT_67560"/>
<organism evidence="5">
    <name type="scientific">Naegleria gruberi</name>
    <name type="common">Amoeba</name>
    <dbReference type="NCBI Taxonomy" id="5762"/>
    <lineage>
        <taxon>Eukaryota</taxon>
        <taxon>Discoba</taxon>
        <taxon>Heterolobosea</taxon>
        <taxon>Tetramitia</taxon>
        <taxon>Eutetramitia</taxon>
        <taxon>Vahlkampfiidae</taxon>
        <taxon>Naegleria</taxon>
    </lineage>
</organism>
<dbReference type="eggNOG" id="KOG0094">
    <property type="taxonomic scope" value="Eukaryota"/>
</dbReference>
<dbReference type="Gene3D" id="3.40.50.300">
    <property type="entry name" value="P-loop containing nucleotide triphosphate hydrolases"/>
    <property type="match status" value="1"/>
</dbReference>
<accession>D2VFA9</accession>
<dbReference type="CDD" id="cd09917">
    <property type="entry name" value="F-box_SF"/>
    <property type="match status" value="1"/>
</dbReference>
<reference evidence="4 5" key="1">
    <citation type="journal article" date="2010" name="Cell">
        <title>The genome of Naegleria gruberi illuminates early eukaryotic versatility.</title>
        <authorList>
            <person name="Fritz-Laylin L.K."/>
            <person name="Prochnik S.E."/>
            <person name="Ginger M.L."/>
            <person name="Dacks J.B."/>
            <person name="Carpenter M.L."/>
            <person name="Field M.C."/>
            <person name="Kuo A."/>
            <person name="Paredez A."/>
            <person name="Chapman J."/>
            <person name="Pham J."/>
            <person name="Shu S."/>
            <person name="Neupane R."/>
            <person name="Cipriano M."/>
            <person name="Mancuso J."/>
            <person name="Tu H."/>
            <person name="Salamov A."/>
            <person name="Lindquist E."/>
            <person name="Shapiro H."/>
            <person name="Lucas S."/>
            <person name="Grigoriev I.V."/>
            <person name="Cande W.Z."/>
            <person name="Fulton C."/>
            <person name="Rokhsar D.S."/>
            <person name="Dawson S.C."/>
        </authorList>
    </citation>
    <scope>NUCLEOTIDE SEQUENCE [LARGE SCALE GENOMIC DNA]</scope>
    <source>
        <strain evidence="4 5">NEG-M</strain>
    </source>
</reference>
<dbReference type="Pfam" id="PF00646">
    <property type="entry name" value="F-box"/>
    <property type="match status" value="1"/>
</dbReference>
<dbReference type="InterPro" id="IPR036047">
    <property type="entry name" value="F-box-like_dom_sf"/>
</dbReference>
<dbReference type="GeneID" id="8850173"/>
<dbReference type="InParanoid" id="D2VFA9"/>
<dbReference type="Proteomes" id="UP000006671">
    <property type="component" value="Unassembled WGS sequence"/>
</dbReference>
<keyword evidence="2" id="KW-0342">GTP-binding</keyword>
<feature type="domain" description="F-box" evidence="3">
    <location>
        <begin position="47"/>
        <end position="92"/>
    </location>
</feature>
<dbReference type="InterPro" id="IPR050227">
    <property type="entry name" value="Rab"/>
</dbReference>
<dbReference type="InterPro" id="IPR001806">
    <property type="entry name" value="Small_GTPase"/>
</dbReference>
<keyword evidence="5" id="KW-1185">Reference proteome</keyword>
<gene>
    <name evidence="4" type="ORF">NAEGRDRAFT_67560</name>
</gene>
<dbReference type="PANTHER" id="PTHR47977">
    <property type="entry name" value="RAS-RELATED PROTEIN RAB"/>
    <property type="match status" value="1"/>
</dbReference>
<dbReference type="RefSeq" id="XP_002677172.1">
    <property type="nucleotide sequence ID" value="XM_002677126.1"/>
</dbReference>
<dbReference type="PROSITE" id="PS50181">
    <property type="entry name" value="FBOX"/>
    <property type="match status" value="1"/>
</dbReference>
<sequence>MGQSLTLAPSPSEIIDHYPKNLFLAKYETNVDNDIDKRKVYNFNNISTLEKQLPDELLSLILSYLDNIEYTKLKQVSRNFRNYWIRLNWKERDSSEYGSFIWFKPIPKNSPSEYFTHFHSTFLPFLNRNIKYTTESGKLLKFLIMGPKSCGKSCFVDRLIIPNSKFKTKIEPTISSEVEFVRFSALNETFSIQLWDCSGEWIYQGIISSQIPSSNVIVYCFDLSSKESFESLRMKYLPFFLSKLNENSIMDWLSKKNITFLIIGLKKELKRQVSTEMIEELMRELTPNDEIYSKGIPLLQCRVNYFELGSAEDSYSQVILPLQYALLRHSILGQVLHN</sequence>
<protein>
    <submittedName>
        <fullName evidence="4">Rab family member</fullName>
    </submittedName>
</protein>
<dbReference type="SUPFAM" id="SSF52540">
    <property type="entry name" value="P-loop containing nucleoside triphosphate hydrolases"/>
    <property type="match status" value="1"/>
</dbReference>
<proteinExistence type="predicted"/>
<dbReference type="InterPro" id="IPR001810">
    <property type="entry name" value="F-box_dom"/>
</dbReference>
<dbReference type="GO" id="GO:0003924">
    <property type="term" value="F:GTPase activity"/>
    <property type="evidence" value="ECO:0007669"/>
    <property type="project" value="InterPro"/>
</dbReference>
<dbReference type="AlphaFoldDB" id="D2VFA9"/>
<dbReference type="EMBL" id="GG738868">
    <property type="protein sequence ID" value="EFC44428.1"/>
    <property type="molecule type" value="Genomic_DNA"/>
</dbReference>
<dbReference type="PRINTS" id="PR00449">
    <property type="entry name" value="RASTRNSFRMNG"/>
</dbReference>
<dbReference type="SMART" id="SM00256">
    <property type="entry name" value="FBOX"/>
    <property type="match status" value="1"/>
</dbReference>